<protein>
    <submittedName>
        <fullName evidence="1">Uncharacterized protein</fullName>
    </submittedName>
</protein>
<name>A0A0L0UUD1_9BASI</name>
<keyword evidence="2" id="KW-1185">Reference proteome</keyword>
<gene>
    <name evidence="1" type="ORF">PSTG_16028</name>
</gene>
<reference evidence="2" key="1">
    <citation type="submission" date="2014-03" db="EMBL/GenBank/DDBJ databases">
        <title>The Genome Sequence of Puccinia striiformis f. sp. tritici PST-78.</title>
        <authorList>
            <consortium name="The Broad Institute Genome Sequencing Platform"/>
            <person name="Cuomo C."/>
            <person name="Hulbert S."/>
            <person name="Chen X."/>
            <person name="Walker B."/>
            <person name="Young S.K."/>
            <person name="Zeng Q."/>
            <person name="Gargeya S."/>
            <person name="Fitzgerald M."/>
            <person name="Haas B."/>
            <person name="Abouelleil A."/>
            <person name="Alvarado L."/>
            <person name="Arachchi H.M."/>
            <person name="Berlin A.M."/>
            <person name="Chapman S.B."/>
            <person name="Goldberg J."/>
            <person name="Griggs A."/>
            <person name="Gujja S."/>
            <person name="Hansen M."/>
            <person name="Howarth C."/>
            <person name="Imamovic A."/>
            <person name="Larimer J."/>
            <person name="McCowan C."/>
            <person name="Montmayeur A."/>
            <person name="Murphy C."/>
            <person name="Neiman D."/>
            <person name="Pearson M."/>
            <person name="Priest M."/>
            <person name="Roberts A."/>
            <person name="Saif S."/>
            <person name="Shea T."/>
            <person name="Sisk P."/>
            <person name="Sykes S."/>
            <person name="Wortman J."/>
            <person name="Nusbaum C."/>
            <person name="Birren B."/>
        </authorList>
    </citation>
    <scope>NUCLEOTIDE SEQUENCE [LARGE SCALE GENOMIC DNA]</scope>
    <source>
        <strain evidence="2">race PST-78</strain>
    </source>
</reference>
<dbReference type="PANTHER" id="PTHR33069:SF3">
    <property type="entry name" value="DYNEIN HEAVY CHAIN TAIL DOMAIN-CONTAINING PROTEIN"/>
    <property type="match status" value="1"/>
</dbReference>
<dbReference type="EMBL" id="AJIL01000252">
    <property type="protein sequence ID" value="KNE90536.1"/>
    <property type="molecule type" value="Genomic_DNA"/>
</dbReference>
<dbReference type="Proteomes" id="UP000054564">
    <property type="component" value="Unassembled WGS sequence"/>
</dbReference>
<dbReference type="PANTHER" id="PTHR33069">
    <property type="entry name" value="CHROMOSOME 7, WHOLE GENOME SHOTGUN SEQUENCE-RELATED"/>
    <property type="match status" value="1"/>
</dbReference>
<dbReference type="AlphaFoldDB" id="A0A0L0UUD1"/>
<evidence type="ECO:0000313" key="1">
    <source>
        <dbReference type="EMBL" id="KNE90536.1"/>
    </source>
</evidence>
<evidence type="ECO:0000313" key="2">
    <source>
        <dbReference type="Proteomes" id="UP000054564"/>
    </source>
</evidence>
<accession>A0A0L0UUD1</accession>
<proteinExistence type="predicted"/>
<organism evidence="1 2">
    <name type="scientific">Puccinia striiformis f. sp. tritici PST-78</name>
    <dbReference type="NCBI Taxonomy" id="1165861"/>
    <lineage>
        <taxon>Eukaryota</taxon>
        <taxon>Fungi</taxon>
        <taxon>Dikarya</taxon>
        <taxon>Basidiomycota</taxon>
        <taxon>Pucciniomycotina</taxon>
        <taxon>Pucciniomycetes</taxon>
        <taxon>Pucciniales</taxon>
        <taxon>Pucciniaceae</taxon>
        <taxon>Puccinia</taxon>
    </lineage>
</organism>
<comment type="caution">
    <text evidence="1">The sequence shown here is derived from an EMBL/GenBank/DDBJ whole genome shotgun (WGS) entry which is preliminary data.</text>
</comment>
<sequence length="386" mass="43765">MSDPSDYQQQGDLAVLGFTNMWTKDDTEDSTELHQQVPQNIAPNMDCSLEAHMIQLKSTILPLLRQQAIKVTLLPGTADLPAEAAHKLKLIVEVQSEMRATLRQIQNMVQALGLFSLCREDRVTLPGPVDDQHSKEFKRFRLTRLDDLLQMGLLEDLGGLFSHTSRTIQIRGLSNHPTSYPHPIYLLDGLIKYILEDVDSIVRWLEKPEFDVVQDDWHAYIACLNNDLKILYMSPTMVNPGDQTHEDRLRATQLTQLALPVARLSIMFLNKLSKQDGLNKKPLQSFTEMRSEQLLALCLLSQNVSRSVQTIVFTSASGRTSNLPGELTKLEECLGSALVLIKDHFLPLIPDTDGFTNQTYFRTWFNNWSTTFNLAIRNLTNACQET</sequence>
<dbReference type="OrthoDB" id="2500854at2759"/>